<evidence type="ECO:0000256" key="2">
    <source>
        <dbReference type="ARBA" id="ARBA00023125"/>
    </source>
</evidence>
<evidence type="ECO:0000256" key="1">
    <source>
        <dbReference type="ARBA" id="ARBA00008857"/>
    </source>
</evidence>
<name>A0ABP9TMB0_9MICC</name>
<dbReference type="RefSeq" id="WP_210101750.1">
    <property type="nucleotide sequence ID" value="NZ_BAABLK010000033.1"/>
</dbReference>
<evidence type="ECO:0000259" key="5">
    <source>
        <dbReference type="PROSITE" id="PS51898"/>
    </source>
</evidence>
<dbReference type="PROSITE" id="PS51900">
    <property type="entry name" value="CB"/>
    <property type="match status" value="1"/>
</dbReference>
<dbReference type="EMBL" id="BAABLK010000033">
    <property type="protein sequence ID" value="GAA5227702.1"/>
    <property type="molecule type" value="Genomic_DNA"/>
</dbReference>
<dbReference type="PANTHER" id="PTHR30349">
    <property type="entry name" value="PHAGE INTEGRASE-RELATED"/>
    <property type="match status" value="1"/>
</dbReference>
<dbReference type="SUPFAM" id="SSF56349">
    <property type="entry name" value="DNA breaking-rejoining enzymes"/>
    <property type="match status" value="1"/>
</dbReference>
<evidence type="ECO:0000256" key="4">
    <source>
        <dbReference type="PROSITE-ProRule" id="PRU01248"/>
    </source>
</evidence>
<dbReference type="Gene3D" id="1.10.443.10">
    <property type="entry name" value="Intergrase catalytic core"/>
    <property type="match status" value="1"/>
</dbReference>
<feature type="domain" description="Core-binding (CB)" evidence="6">
    <location>
        <begin position="108"/>
        <end position="192"/>
    </location>
</feature>
<sequence length="400" mass="43951">MDATVAALGDIIVTALKDADYMQSTINQYRKSIKWLGVLAEEQDGQYTRALGKKFASMTVSPRTGKYSAQRRFDYGRLVCLLDSYVLTGTVDLSMRPRGLQKEFPNSPEFADLLDSWSQDMEQRGLARSTQTCLGGLACEYLRFLEAGRVSSWDAADGASVLGFLESLRDRWAASNMWSAVSSFRPFLKFTQRTDLLDALALARTKRHHDIIPMIDSGVERQVVDACQHGSVTARNAAITLLCLSTGLRACDIRSLQLKDIHWREGTIGLVQQKTGNPLTLPLAPLVLAKLAQYVLEDRPTSDAHEVFLRLKAPHVALSDHAAIYVIVNKVFHASGMKDMKVGTRSLRYNAASKLLQAGAALPTISAILGHAHTDSTNVYLSVDTEQLRSCILPLPGAGL</sequence>
<comment type="caution">
    <text evidence="7">The sequence shown here is derived from an EMBL/GenBank/DDBJ whole genome shotgun (WGS) entry which is preliminary data.</text>
</comment>
<proteinExistence type="inferred from homology"/>
<dbReference type="PROSITE" id="PS51898">
    <property type="entry name" value="TYR_RECOMBINASE"/>
    <property type="match status" value="1"/>
</dbReference>
<dbReference type="Pfam" id="PF00589">
    <property type="entry name" value="Phage_integrase"/>
    <property type="match status" value="1"/>
</dbReference>
<feature type="domain" description="Tyr recombinase" evidence="5">
    <location>
        <begin position="210"/>
        <end position="393"/>
    </location>
</feature>
<accession>A0ABP9TMB0</accession>
<evidence type="ECO:0000256" key="3">
    <source>
        <dbReference type="ARBA" id="ARBA00023172"/>
    </source>
</evidence>
<evidence type="ECO:0000313" key="8">
    <source>
        <dbReference type="Proteomes" id="UP001501257"/>
    </source>
</evidence>
<evidence type="ECO:0000259" key="6">
    <source>
        <dbReference type="PROSITE" id="PS51900"/>
    </source>
</evidence>
<dbReference type="InterPro" id="IPR050090">
    <property type="entry name" value="Tyrosine_recombinase_XerCD"/>
</dbReference>
<dbReference type="InterPro" id="IPR044068">
    <property type="entry name" value="CB"/>
</dbReference>
<dbReference type="PANTHER" id="PTHR30349:SF41">
    <property type="entry name" value="INTEGRASE_RECOMBINASE PROTEIN MJ0367-RELATED"/>
    <property type="match status" value="1"/>
</dbReference>
<protein>
    <submittedName>
        <fullName evidence="7">Site-specific integrase</fullName>
    </submittedName>
</protein>
<evidence type="ECO:0000313" key="7">
    <source>
        <dbReference type="EMBL" id="GAA5227702.1"/>
    </source>
</evidence>
<keyword evidence="3" id="KW-0233">DNA recombination</keyword>
<dbReference type="Proteomes" id="UP001501257">
    <property type="component" value="Unassembled WGS sequence"/>
</dbReference>
<keyword evidence="2 4" id="KW-0238">DNA-binding</keyword>
<organism evidence="7 8">
    <name type="scientific">Paeniglutamicibacter antarcticus</name>
    <dbReference type="NCBI Taxonomy" id="494023"/>
    <lineage>
        <taxon>Bacteria</taxon>
        <taxon>Bacillati</taxon>
        <taxon>Actinomycetota</taxon>
        <taxon>Actinomycetes</taxon>
        <taxon>Micrococcales</taxon>
        <taxon>Micrococcaceae</taxon>
        <taxon>Paeniglutamicibacter</taxon>
    </lineage>
</organism>
<dbReference type="InterPro" id="IPR013762">
    <property type="entry name" value="Integrase-like_cat_sf"/>
</dbReference>
<dbReference type="InterPro" id="IPR002104">
    <property type="entry name" value="Integrase_catalytic"/>
</dbReference>
<comment type="similarity">
    <text evidence="1">Belongs to the 'phage' integrase family.</text>
</comment>
<reference evidence="8" key="1">
    <citation type="journal article" date="2019" name="Int. J. Syst. Evol. Microbiol.">
        <title>The Global Catalogue of Microorganisms (GCM) 10K type strain sequencing project: providing services to taxonomists for standard genome sequencing and annotation.</title>
        <authorList>
            <consortium name="The Broad Institute Genomics Platform"/>
            <consortium name="The Broad Institute Genome Sequencing Center for Infectious Disease"/>
            <person name="Wu L."/>
            <person name="Ma J."/>
        </authorList>
    </citation>
    <scope>NUCLEOTIDE SEQUENCE [LARGE SCALE GENOMIC DNA]</scope>
    <source>
        <strain evidence="8">JCM 18952</strain>
    </source>
</reference>
<dbReference type="InterPro" id="IPR011010">
    <property type="entry name" value="DNA_brk_join_enz"/>
</dbReference>
<keyword evidence="8" id="KW-1185">Reference proteome</keyword>
<gene>
    <name evidence="7" type="ORF">GCM10025778_22350</name>
</gene>